<feature type="transmembrane region" description="Helical" evidence="1">
    <location>
        <begin position="20"/>
        <end position="44"/>
    </location>
</feature>
<keyword evidence="1" id="KW-0812">Transmembrane</keyword>
<evidence type="ECO:0000313" key="3">
    <source>
        <dbReference type="Proteomes" id="UP000054241"/>
    </source>
</evidence>
<organism evidence="2 3">
    <name type="scientific">Streptomyces cellostaticus</name>
    <dbReference type="NCBI Taxonomy" id="67285"/>
    <lineage>
        <taxon>Bacteria</taxon>
        <taxon>Bacillati</taxon>
        <taxon>Actinomycetota</taxon>
        <taxon>Actinomycetes</taxon>
        <taxon>Kitasatosporales</taxon>
        <taxon>Streptomycetaceae</taxon>
        <taxon>Streptomyces</taxon>
    </lineage>
</organism>
<dbReference type="RefSeq" id="WP_067011006.1">
    <property type="nucleotide sequence ID" value="NZ_BNDU01000006.1"/>
</dbReference>
<evidence type="ECO:0000313" key="2">
    <source>
        <dbReference type="EMBL" id="KUM85099.1"/>
    </source>
</evidence>
<keyword evidence="1" id="KW-0472">Membrane</keyword>
<dbReference type="AlphaFoldDB" id="A0A101N212"/>
<comment type="caution">
    <text evidence="2">The sequence shown here is derived from an EMBL/GenBank/DDBJ whole genome shotgun (WGS) entry which is preliminary data.</text>
</comment>
<dbReference type="EMBL" id="LMWL01000118">
    <property type="protein sequence ID" value="KUM85099.1"/>
    <property type="molecule type" value="Genomic_DNA"/>
</dbReference>
<dbReference type="Proteomes" id="UP000054241">
    <property type="component" value="Unassembled WGS sequence"/>
</dbReference>
<keyword evidence="3" id="KW-1185">Reference proteome</keyword>
<evidence type="ECO:0000256" key="1">
    <source>
        <dbReference type="SAM" id="Phobius"/>
    </source>
</evidence>
<protein>
    <submittedName>
        <fullName evidence="2">Uncharacterized protein</fullName>
    </submittedName>
</protein>
<sequence>MMPSWLPRALAPGARQCVIVALFIPAVLIALTAAVPAMLVLPFLHEGTDRAVQLLTAHTDYMRTLLDGSQP</sequence>
<accession>A0A101N212</accession>
<proteinExistence type="predicted"/>
<keyword evidence="1" id="KW-1133">Transmembrane helix</keyword>
<reference evidence="2 3" key="1">
    <citation type="submission" date="2015-10" db="EMBL/GenBank/DDBJ databases">
        <title>Draft genome sequence of Streptomyces cellostaticus DSM 40189, type strain for the species Streptomyces cellostaticus.</title>
        <authorList>
            <person name="Ruckert C."/>
            <person name="Winkler A."/>
            <person name="Kalinowski J."/>
            <person name="Kampfer P."/>
            <person name="Glaeser S."/>
        </authorList>
    </citation>
    <scope>NUCLEOTIDE SEQUENCE [LARGE SCALE GENOMIC DNA]</scope>
    <source>
        <strain evidence="2 3">DSM 40189</strain>
    </source>
</reference>
<name>A0A101N212_9ACTN</name>
<gene>
    <name evidence="2" type="ORF">AQI88_41685</name>
</gene>